<evidence type="ECO:0000313" key="1">
    <source>
        <dbReference type="EMBL" id="OGC62246.1"/>
    </source>
</evidence>
<evidence type="ECO:0008006" key="3">
    <source>
        <dbReference type="Google" id="ProtNLM"/>
    </source>
</evidence>
<sequence length="86" mass="9260">MKKVGTFTVKNTSTLNMAEAQGLYAKMVELGATHFQPESGTSFALFKESGSYVYICAYCGVKYVVPPDPALCVNCGAAAIVRLDRE</sequence>
<protein>
    <recommendedName>
        <fullName evidence="3">Rubredoxin-like domain-containing protein</fullName>
    </recommendedName>
</protein>
<gene>
    <name evidence="1" type="ORF">A2264_03085</name>
</gene>
<organism evidence="1 2">
    <name type="scientific">candidate division WWE3 bacterium RIFOXYA2_FULL_46_9</name>
    <dbReference type="NCBI Taxonomy" id="1802636"/>
    <lineage>
        <taxon>Bacteria</taxon>
        <taxon>Katanobacteria</taxon>
    </lineage>
</organism>
<accession>A0A1F4VYI6</accession>
<dbReference type="EMBL" id="MEVT01000022">
    <property type="protein sequence ID" value="OGC62246.1"/>
    <property type="molecule type" value="Genomic_DNA"/>
</dbReference>
<dbReference type="Proteomes" id="UP000176614">
    <property type="component" value="Unassembled WGS sequence"/>
</dbReference>
<name>A0A1F4VYI6_UNCKA</name>
<proteinExistence type="predicted"/>
<evidence type="ECO:0000313" key="2">
    <source>
        <dbReference type="Proteomes" id="UP000176614"/>
    </source>
</evidence>
<dbReference type="AlphaFoldDB" id="A0A1F4VYI6"/>
<comment type="caution">
    <text evidence="1">The sequence shown here is derived from an EMBL/GenBank/DDBJ whole genome shotgun (WGS) entry which is preliminary data.</text>
</comment>
<reference evidence="1 2" key="1">
    <citation type="journal article" date="2016" name="Nat. Commun.">
        <title>Thousands of microbial genomes shed light on interconnected biogeochemical processes in an aquifer system.</title>
        <authorList>
            <person name="Anantharaman K."/>
            <person name="Brown C.T."/>
            <person name="Hug L.A."/>
            <person name="Sharon I."/>
            <person name="Castelle C.J."/>
            <person name="Probst A.J."/>
            <person name="Thomas B.C."/>
            <person name="Singh A."/>
            <person name="Wilkins M.J."/>
            <person name="Karaoz U."/>
            <person name="Brodie E.L."/>
            <person name="Williams K.H."/>
            <person name="Hubbard S.S."/>
            <person name="Banfield J.F."/>
        </authorList>
    </citation>
    <scope>NUCLEOTIDE SEQUENCE [LARGE SCALE GENOMIC DNA]</scope>
</reference>